<keyword evidence="2" id="KW-0812">Transmembrane</keyword>
<dbReference type="Pfam" id="PF14017">
    <property type="entry name" value="DUF4233"/>
    <property type="match status" value="1"/>
</dbReference>
<accession>A0A6N7EV76</accession>
<organism evidence="3 4">
    <name type="scientific">Georgenia subflava</name>
    <dbReference type="NCBI Taxonomy" id="1622177"/>
    <lineage>
        <taxon>Bacteria</taxon>
        <taxon>Bacillati</taxon>
        <taxon>Actinomycetota</taxon>
        <taxon>Actinomycetes</taxon>
        <taxon>Micrococcales</taxon>
        <taxon>Bogoriellaceae</taxon>
        <taxon>Georgenia</taxon>
    </lineage>
</organism>
<dbReference type="InterPro" id="IPR025327">
    <property type="entry name" value="DUF4233"/>
</dbReference>
<keyword evidence="2" id="KW-0472">Membrane</keyword>
<proteinExistence type="predicted"/>
<dbReference type="OrthoDB" id="3267755at2"/>
<comment type="caution">
    <text evidence="3">The sequence shown here is derived from an EMBL/GenBank/DDBJ whole genome shotgun (WGS) entry which is preliminary data.</text>
</comment>
<evidence type="ECO:0000256" key="1">
    <source>
        <dbReference type="SAM" id="MobiDB-lite"/>
    </source>
</evidence>
<dbReference type="Proteomes" id="UP000437709">
    <property type="component" value="Unassembled WGS sequence"/>
</dbReference>
<reference evidence="3 4" key="1">
    <citation type="submission" date="2019-10" db="EMBL/GenBank/DDBJ databases">
        <title>Georgenia wutianyii sp. nov. and Georgenia yuyongxinii sp. nov. isolated from plateau pika (Ochotona curzoniae) in the Qinghai-Tibet plateau of China.</title>
        <authorList>
            <person name="Tian Z."/>
        </authorList>
    </citation>
    <scope>NUCLEOTIDE SEQUENCE [LARGE SCALE GENOMIC DNA]</scope>
    <source>
        <strain evidence="3 4">JCM 19765</strain>
    </source>
</reference>
<keyword evidence="4" id="KW-1185">Reference proteome</keyword>
<protein>
    <submittedName>
        <fullName evidence="3">DUF4233 domain-containing protein</fullName>
    </submittedName>
</protein>
<evidence type="ECO:0000313" key="4">
    <source>
        <dbReference type="Proteomes" id="UP000437709"/>
    </source>
</evidence>
<dbReference type="AlphaFoldDB" id="A0A6N7EV76"/>
<feature type="transmembrane region" description="Helical" evidence="2">
    <location>
        <begin position="129"/>
        <end position="149"/>
    </location>
</feature>
<gene>
    <name evidence="3" type="ORF">GB881_18690</name>
</gene>
<evidence type="ECO:0000256" key="2">
    <source>
        <dbReference type="SAM" id="Phobius"/>
    </source>
</evidence>
<dbReference type="EMBL" id="WHPC01000143">
    <property type="protein sequence ID" value="MPV39034.1"/>
    <property type="molecule type" value="Genomic_DNA"/>
</dbReference>
<feature type="compositionally biased region" description="Low complexity" evidence="1">
    <location>
        <begin position="24"/>
        <end position="54"/>
    </location>
</feature>
<dbReference type="RefSeq" id="WP_152194972.1">
    <property type="nucleotide sequence ID" value="NZ_VUKD01000002.1"/>
</dbReference>
<name>A0A6N7EV76_9MICO</name>
<feature type="transmembrane region" description="Helical" evidence="2">
    <location>
        <begin position="101"/>
        <end position="123"/>
    </location>
</feature>
<sequence length="215" mass="21515">MTTPSPTSHDEAAGDVPARPAEPAGTAAGSVPDAAAGSAAAGPAATTGSAAAGAAREEPTVGAAAAEHSPVDGSAPAEQSPVDGSAPAGPPRRPGSARRMFAMTVLVSEVLVVLFATLVAHGLDLADRSAVWGVGGAAMVACAVTAGLLRHRVGYVIGSVVQVLLVVAGLVLPTMFVVGGIFAVLWAASLTVGARIDVEREERYRAEVEYYETHR</sequence>
<feature type="transmembrane region" description="Helical" evidence="2">
    <location>
        <begin position="161"/>
        <end position="188"/>
    </location>
</feature>
<feature type="region of interest" description="Disordered" evidence="1">
    <location>
        <begin position="1"/>
        <end position="95"/>
    </location>
</feature>
<keyword evidence="2" id="KW-1133">Transmembrane helix</keyword>
<evidence type="ECO:0000313" key="3">
    <source>
        <dbReference type="EMBL" id="MPV39034.1"/>
    </source>
</evidence>